<evidence type="ECO:0000313" key="6">
    <source>
        <dbReference type="Proteomes" id="UP000796880"/>
    </source>
</evidence>
<dbReference type="Proteomes" id="UP000796880">
    <property type="component" value="Unassembled WGS sequence"/>
</dbReference>
<comment type="similarity">
    <text evidence="2">Belongs to the JARID1 histone demethylase family.</text>
</comment>
<comment type="subcellular location">
    <subcellularLocation>
        <location evidence="1">Nucleus</location>
    </subcellularLocation>
</comment>
<evidence type="ECO:0000256" key="3">
    <source>
        <dbReference type="ARBA" id="ARBA00022723"/>
    </source>
</evidence>
<dbReference type="InterPro" id="IPR045109">
    <property type="entry name" value="LSDs-like"/>
</dbReference>
<dbReference type="OrthoDB" id="1667110at2759"/>
<dbReference type="EMBL" id="VOIH02000001">
    <property type="protein sequence ID" value="KAF3455904.1"/>
    <property type="molecule type" value="Genomic_DNA"/>
</dbReference>
<dbReference type="GO" id="GO:0000785">
    <property type="term" value="C:chromatin"/>
    <property type="evidence" value="ECO:0007669"/>
    <property type="project" value="TreeGrafter"/>
</dbReference>
<dbReference type="GO" id="GO:0000118">
    <property type="term" value="C:histone deacetylase complex"/>
    <property type="evidence" value="ECO:0007669"/>
    <property type="project" value="TreeGrafter"/>
</dbReference>
<reference evidence="5" key="1">
    <citation type="submission" date="2020-03" db="EMBL/GenBank/DDBJ databases">
        <title>A high-quality chromosome-level genome assembly of a woody plant with both climbing and erect habits, Rhamnella rubrinervis.</title>
        <authorList>
            <person name="Lu Z."/>
            <person name="Yang Y."/>
            <person name="Zhu X."/>
            <person name="Sun Y."/>
        </authorList>
    </citation>
    <scope>NUCLEOTIDE SEQUENCE</scope>
    <source>
        <strain evidence="5">BYM</strain>
        <tissue evidence="5">Leaf</tissue>
    </source>
</reference>
<keyword evidence="4" id="KW-0539">Nucleus</keyword>
<name>A0A8K0HPD7_9ROSA</name>
<proteinExistence type="inferred from homology"/>
<dbReference type="GO" id="GO:0003712">
    <property type="term" value="F:transcription coregulator activity"/>
    <property type="evidence" value="ECO:0007669"/>
    <property type="project" value="TreeGrafter"/>
</dbReference>
<comment type="caution">
    <text evidence="5">The sequence shown here is derived from an EMBL/GenBank/DDBJ whole genome shotgun (WGS) entry which is preliminary data.</text>
</comment>
<dbReference type="GO" id="GO:0031490">
    <property type="term" value="F:chromatin DNA binding"/>
    <property type="evidence" value="ECO:0007669"/>
    <property type="project" value="TreeGrafter"/>
</dbReference>
<dbReference type="Gene3D" id="2.60.120.650">
    <property type="entry name" value="Cupin"/>
    <property type="match status" value="1"/>
</dbReference>
<dbReference type="AlphaFoldDB" id="A0A8K0HPD7"/>
<dbReference type="GO" id="GO:0032454">
    <property type="term" value="F:histone H3K9 demethylase activity"/>
    <property type="evidence" value="ECO:0007669"/>
    <property type="project" value="InterPro"/>
</dbReference>
<dbReference type="GO" id="GO:0006357">
    <property type="term" value="P:regulation of transcription by RNA polymerase II"/>
    <property type="evidence" value="ECO:0007669"/>
    <property type="project" value="TreeGrafter"/>
</dbReference>
<protein>
    <submittedName>
        <fullName evidence="5">Uncharacterized protein</fullName>
    </submittedName>
</protein>
<sequence length="106" mass="12109">MLEALWKTMSWERRMVEDEADQFAGGESCIKVALDFVSPENVGDCINLAEEFRKLPPSHRAKEDKLEVKKMTFYAMCEAVKTLDEKCKVSKIGHVASKKRRAVSEK</sequence>
<dbReference type="GO" id="GO:0046872">
    <property type="term" value="F:metal ion binding"/>
    <property type="evidence" value="ECO:0007669"/>
    <property type="project" value="UniProtKB-KW"/>
</dbReference>
<organism evidence="5 6">
    <name type="scientific">Rhamnella rubrinervis</name>
    <dbReference type="NCBI Taxonomy" id="2594499"/>
    <lineage>
        <taxon>Eukaryota</taxon>
        <taxon>Viridiplantae</taxon>
        <taxon>Streptophyta</taxon>
        <taxon>Embryophyta</taxon>
        <taxon>Tracheophyta</taxon>
        <taxon>Spermatophyta</taxon>
        <taxon>Magnoliopsida</taxon>
        <taxon>eudicotyledons</taxon>
        <taxon>Gunneridae</taxon>
        <taxon>Pentapetalae</taxon>
        <taxon>rosids</taxon>
        <taxon>fabids</taxon>
        <taxon>Rosales</taxon>
        <taxon>Rhamnaceae</taxon>
        <taxon>rhamnoid group</taxon>
        <taxon>Rhamneae</taxon>
        <taxon>Rhamnella</taxon>
    </lineage>
</organism>
<evidence type="ECO:0000256" key="1">
    <source>
        <dbReference type="ARBA" id="ARBA00004123"/>
    </source>
</evidence>
<accession>A0A8K0HPD7</accession>
<evidence type="ECO:0000313" key="5">
    <source>
        <dbReference type="EMBL" id="KAF3455904.1"/>
    </source>
</evidence>
<evidence type="ECO:0000256" key="4">
    <source>
        <dbReference type="ARBA" id="ARBA00023242"/>
    </source>
</evidence>
<keyword evidence="3" id="KW-0479">Metal-binding</keyword>
<dbReference type="PANTHER" id="PTHR12549">
    <property type="entry name" value="JMJC DOMAIN-CONTAINING HISTONE DEMETHYLATION PROTEIN"/>
    <property type="match status" value="1"/>
</dbReference>
<dbReference type="PANTHER" id="PTHR12549:SF11">
    <property type="entry name" value="LYSINE-SPECIFIC DEMETHYLASE JMJ25"/>
    <property type="match status" value="1"/>
</dbReference>
<keyword evidence="6" id="KW-1185">Reference proteome</keyword>
<gene>
    <name evidence="5" type="ORF">FNV43_RR00546</name>
</gene>
<evidence type="ECO:0000256" key="2">
    <source>
        <dbReference type="ARBA" id="ARBA00006801"/>
    </source>
</evidence>